<evidence type="ECO:0000313" key="3">
    <source>
        <dbReference type="WBParaSite" id="Csp11.Scaffold547.g3510.t1"/>
    </source>
</evidence>
<dbReference type="WBParaSite" id="Csp11.Scaffold547.g3510.t1">
    <property type="protein sequence ID" value="Csp11.Scaffold547.g3510.t1"/>
    <property type="gene ID" value="Csp11.Scaffold547.g3510"/>
</dbReference>
<dbReference type="STRING" id="1561998.A0A1I7T8P3"/>
<reference evidence="3" key="1">
    <citation type="submission" date="2016-11" db="UniProtKB">
        <authorList>
            <consortium name="WormBaseParasite"/>
        </authorList>
    </citation>
    <scope>IDENTIFICATION</scope>
</reference>
<accession>A0A1I7T8P3</accession>
<dbReference type="eggNOG" id="KOG1721">
    <property type="taxonomic scope" value="Eukaryota"/>
</dbReference>
<feature type="region of interest" description="Disordered" evidence="1">
    <location>
        <begin position="101"/>
        <end position="136"/>
    </location>
</feature>
<feature type="compositionally biased region" description="Polar residues" evidence="1">
    <location>
        <begin position="114"/>
        <end position="125"/>
    </location>
</feature>
<sequence length="186" mass="20466">MSEVITLSDDDDIEILSPVPITGSKPTTSTNQNEPNQGATVYIAKGSHISLDQIGGFKNTPELGDDNKATLFGNKELAAKRLFSSLVPVRPRIPPQLAIRTLKRSSPSSSTPPNATISFVPSQRTRNSHHSSSSHQIYKGHYMFEATEGYEPSRRSSRFNTKKLKGNLFVRIIQRRVISCAEVLSA</sequence>
<proteinExistence type="predicted"/>
<protein>
    <submittedName>
        <fullName evidence="3">Uncharacterized protein</fullName>
    </submittedName>
</protein>
<dbReference type="Proteomes" id="UP000095282">
    <property type="component" value="Unplaced"/>
</dbReference>
<dbReference type="AlphaFoldDB" id="A0A1I7T8P3"/>
<evidence type="ECO:0000313" key="2">
    <source>
        <dbReference type="Proteomes" id="UP000095282"/>
    </source>
</evidence>
<organism evidence="2 3">
    <name type="scientific">Caenorhabditis tropicalis</name>
    <dbReference type="NCBI Taxonomy" id="1561998"/>
    <lineage>
        <taxon>Eukaryota</taxon>
        <taxon>Metazoa</taxon>
        <taxon>Ecdysozoa</taxon>
        <taxon>Nematoda</taxon>
        <taxon>Chromadorea</taxon>
        <taxon>Rhabditida</taxon>
        <taxon>Rhabditina</taxon>
        <taxon>Rhabditomorpha</taxon>
        <taxon>Rhabditoidea</taxon>
        <taxon>Rhabditidae</taxon>
        <taxon>Peloderinae</taxon>
        <taxon>Caenorhabditis</taxon>
    </lineage>
</organism>
<evidence type="ECO:0000256" key="1">
    <source>
        <dbReference type="SAM" id="MobiDB-lite"/>
    </source>
</evidence>
<name>A0A1I7T8P3_9PELO</name>
<keyword evidence="2" id="KW-1185">Reference proteome</keyword>